<dbReference type="AlphaFoldDB" id="A0A7J0BL98"/>
<name>A0A7J0BL98_9BACT</name>
<dbReference type="EMBL" id="BLVO01000013">
    <property type="protein sequence ID" value="GFM34456.1"/>
    <property type="molecule type" value="Genomic_DNA"/>
</dbReference>
<sequence>MSQSVNDVSILIPAYKPEWFAQSLDSCLAQTAKVREILVSDDCPTDEIQRILASRLSDPRIRYIRNTPSLGLAANYLQLAREAKGRWFKFFDDDDIMHPDCVERLMQHADDSVSLVIGGCRLLHEDGSITEKREPLPAFTGGTTYFLNTYPRVPLTLFSRMLIRGDVLHDLLTEQIPARMISLDELVGLRACLKGGVAYEPTLVCDHRNYPGGYSRTVDTEVLLADAAYVTNPHECALRMGLAPRPVLDKWHATMVRKYARGVITKYLQVQDHAGLFTFLARLRERFGLLAIGSAASPRLIARFFKNLFR</sequence>
<dbReference type="Gene3D" id="3.90.550.10">
    <property type="entry name" value="Spore Coat Polysaccharide Biosynthesis Protein SpsA, Chain A"/>
    <property type="match status" value="1"/>
</dbReference>
<accession>A0A7J0BL98</accession>
<dbReference type="InterPro" id="IPR029044">
    <property type="entry name" value="Nucleotide-diphossugar_trans"/>
</dbReference>
<evidence type="ECO:0000313" key="3">
    <source>
        <dbReference type="Proteomes" id="UP000503840"/>
    </source>
</evidence>
<dbReference type="GO" id="GO:0016758">
    <property type="term" value="F:hexosyltransferase activity"/>
    <property type="evidence" value="ECO:0007669"/>
    <property type="project" value="UniProtKB-ARBA"/>
</dbReference>
<organism evidence="2 3">
    <name type="scientific">Desulfovibrio subterraneus</name>
    <dbReference type="NCBI Taxonomy" id="2718620"/>
    <lineage>
        <taxon>Bacteria</taxon>
        <taxon>Pseudomonadati</taxon>
        <taxon>Thermodesulfobacteriota</taxon>
        <taxon>Desulfovibrionia</taxon>
        <taxon>Desulfovibrionales</taxon>
        <taxon>Desulfovibrionaceae</taxon>
        <taxon>Desulfovibrio</taxon>
    </lineage>
</organism>
<dbReference type="Proteomes" id="UP000503840">
    <property type="component" value="Unassembled WGS sequence"/>
</dbReference>
<dbReference type="PANTHER" id="PTHR22916">
    <property type="entry name" value="GLYCOSYLTRANSFERASE"/>
    <property type="match status" value="1"/>
</dbReference>
<reference evidence="2 3" key="1">
    <citation type="submission" date="2020-05" db="EMBL/GenBank/DDBJ databases">
        <title>Draft genome sequence of Desulfovibrio sp. strain HN2T.</title>
        <authorList>
            <person name="Ueno A."/>
            <person name="Tamazawa S."/>
            <person name="Tamamura S."/>
            <person name="Murakami T."/>
            <person name="Kiyama T."/>
            <person name="Inomata H."/>
            <person name="Amano Y."/>
            <person name="Miyakawa K."/>
            <person name="Tamaki H."/>
            <person name="Naganuma T."/>
            <person name="Kaneko K."/>
        </authorList>
    </citation>
    <scope>NUCLEOTIDE SEQUENCE [LARGE SCALE GENOMIC DNA]</scope>
    <source>
        <strain evidence="2 3">HN2</strain>
    </source>
</reference>
<dbReference type="SUPFAM" id="SSF53448">
    <property type="entry name" value="Nucleotide-diphospho-sugar transferases"/>
    <property type="match status" value="1"/>
</dbReference>
<evidence type="ECO:0000259" key="1">
    <source>
        <dbReference type="Pfam" id="PF00535"/>
    </source>
</evidence>
<comment type="caution">
    <text evidence="2">The sequence shown here is derived from an EMBL/GenBank/DDBJ whole genome shotgun (WGS) entry which is preliminary data.</text>
</comment>
<feature type="domain" description="Glycosyltransferase 2-like" evidence="1">
    <location>
        <begin position="9"/>
        <end position="167"/>
    </location>
</feature>
<proteinExistence type="predicted"/>
<dbReference type="PANTHER" id="PTHR22916:SF3">
    <property type="entry name" value="UDP-GLCNAC:BETAGAL BETA-1,3-N-ACETYLGLUCOSAMINYLTRANSFERASE-LIKE PROTEIN 1"/>
    <property type="match status" value="1"/>
</dbReference>
<protein>
    <recommendedName>
        <fullName evidence="1">Glycosyltransferase 2-like domain-containing protein</fullName>
    </recommendedName>
</protein>
<dbReference type="RefSeq" id="WP_174406048.1">
    <property type="nucleotide sequence ID" value="NZ_BLVO01000013.1"/>
</dbReference>
<dbReference type="Pfam" id="PF00535">
    <property type="entry name" value="Glycos_transf_2"/>
    <property type="match status" value="1"/>
</dbReference>
<gene>
    <name evidence="2" type="ORF">DSM101010T_28210</name>
</gene>
<evidence type="ECO:0000313" key="2">
    <source>
        <dbReference type="EMBL" id="GFM34456.1"/>
    </source>
</evidence>
<dbReference type="InterPro" id="IPR001173">
    <property type="entry name" value="Glyco_trans_2-like"/>
</dbReference>
<keyword evidence="3" id="KW-1185">Reference proteome</keyword>